<dbReference type="CDD" id="cd09340">
    <property type="entry name" value="LIM1_Testin_like"/>
    <property type="match status" value="1"/>
</dbReference>
<evidence type="ECO:0000259" key="7">
    <source>
        <dbReference type="PROSITE" id="PS50023"/>
    </source>
</evidence>
<accession>A0A7E4UTD8</accession>
<organism evidence="9 10">
    <name type="scientific">Panagrellus redivivus</name>
    <name type="common">Microworm</name>
    <dbReference type="NCBI Taxonomy" id="6233"/>
    <lineage>
        <taxon>Eukaryota</taxon>
        <taxon>Metazoa</taxon>
        <taxon>Ecdysozoa</taxon>
        <taxon>Nematoda</taxon>
        <taxon>Chromadorea</taxon>
        <taxon>Rhabditida</taxon>
        <taxon>Tylenchina</taxon>
        <taxon>Panagrolaimomorpha</taxon>
        <taxon>Panagrolaimoidea</taxon>
        <taxon>Panagrolaimidae</taxon>
        <taxon>Panagrellus</taxon>
    </lineage>
</organism>
<reference evidence="9" key="1">
    <citation type="journal article" date="2013" name="Genetics">
        <title>The draft genome and transcriptome of Panagrellus redivivus are shaped by the harsh demands of a free-living lifestyle.</title>
        <authorList>
            <person name="Srinivasan J."/>
            <person name="Dillman A.R."/>
            <person name="Macchietto M.G."/>
            <person name="Heikkinen L."/>
            <person name="Lakso M."/>
            <person name="Fracchia K.M."/>
            <person name="Antoshechkin I."/>
            <person name="Mortazavi A."/>
            <person name="Wong G."/>
            <person name="Sternberg P.W."/>
        </authorList>
    </citation>
    <scope>NUCLEOTIDE SEQUENCE [LARGE SCALE GENOMIC DNA]</scope>
    <source>
        <strain evidence="9">MT8872</strain>
    </source>
</reference>
<keyword evidence="9" id="KW-1185">Reference proteome</keyword>
<evidence type="ECO:0000256" key="1">
    <source>
        <dbReference type="ARBA" id="ARBA00022723"/>
    </source>
</evidence>
<reference evidence="10" key="2">
    <citation type="submission" date="2020-10" db="UniProtKB">
        <authorList>
            <consortium name="WormBaseParasite"/>
        </authorList>
    </citation>
    <scope>IDENTIFICATION</scope>
</reference>
<feature type="region of interest" description="Disordered" evidence="6">
    <location>
        <begin position="55"/>
        <end position="99"/>
    </location>
</feature>
<keyword evidence="1 5" id="KW-0479">Metal-binding</keyword>
<dbReference type="CDD" id="cd09827">
    <property type="entry name" value="PET_Prickle"/>
    <property type="match status" value="1"/>
</dbReference>
<proteinExistence type="predicted"/>
<dbReference type="FunFam" id="2.10.110.10:FF:000005">
    <property type="entry name" value="Testin isoform 1"/>
    <property type="match status" value="1"/>
</dbReference>
<feature type="region of interest" description="Disordered" evidence="6">
    <location>
        <begin position="663"/>
        <end position="706"/>
    </location>
</feature>
<evidence type="ECO:0000256" key="6">
    <source>
        <dbReference type="SAM" id="MobiDB-lite"/>
    </source>
</evidence>
<feature type="compositionally biased region" description="Low complexity" evidence="6">
    <location>
        <begin position="416"/>
        <end position="437"/>
    </location>
</feature>
<feature type="region of interest" description="Disordered" evidence="6">
    <location>
        <begin position="521"/>
        <end position="645"/>
    </location>
</feature>
<feature type="domain" description="LIM zinc-binding" evidence="7">
    <location>
        <begin position="265"/>
        <end position="325"/>
    </location>
</feature>
<dbReference type="InterPro" id="IPR001781">
    <property type="entry name" value="Znf_LIM"/>
</dbReference>
<dbReference type="Proteomes" id="UP000492821">
    <property type="component" value="Unassembled WGS sequence"/>
</dbReference>
<evidence type="ECO:0000256" key="5">
    <source>
        <dbReference type="PROSITE-ProRule" id="PRU00125"/>
    </source>
</evidence>
<keyword evidence="2" id="KW-0677">Repeat</keyword>
<dbReference type="InterPro" id="IPR047120">
    <property type="entry name" value="Pk/Esn/Tes"/>
</dbReference>
<evidence type="ECO:0000256" key="3">
    <source>
        <dbReference type="ARBA" id="ARBA00022833"/>
    </source>
</evidence>
<dbReference type="PROSITE" id="PS00478">
    <property type="entry name" value="LIM_DOMAIN_1"/>
    <property type="match status" value="1"/>
</dbReference>
<dbReference type="WBParaSite" id="Pan_g12621.t1">
    <property type="protein sequence ID" value="Pan_g12621.t1"/>
    <property type="gene ID" value="Pan_g12621"/>
</dbReference>
<dbReference type="SUPFAM" id="SSF57716">
    <property type="entry name" value="Glucocorticoid receptor-like (DNA-binding domain)"/>
    <property type="match status" value="2"/>
</dbReference>
<name>A0A7E4UTD8_PANRE</name>
<dbReference type="Gene3D" id="2.10.110.10">
    <property type="entry name" value="Cysteine Rich Protein"/>
    <property type="match status" value="3"/>
</dbReference>
<feature type="compositionally biased region" description="Polar residues" evidence="6">
    <location>
        <begin position="663"/>
        <end position="678"/>
    </location>
</feature>
<dbReference type="CDD" id="cd09341">
    <property type="entry name" value="LIM2_Testin_like"/>
    <property type="match status" value="1"/>
</dbReference>
<feature type="region of interest" description="Disordered" evidence="6">
    <location>
        <begin position="416"/>
        <end position="508"/>
    </location>
</feature>
<dbReference type="GO" id="GO:0008270">
    <property type="term" value="F:zinc ion binding"/>
    <property type="evidence" value="ECO:0007669"/>
    <property type="project" value="InterPro"/>
</dbReference>
<evidence type="ECO:0000256" key="4">
    <source>
        <dbReference type="ARBA" id="ARBA00023038"/>
    </source>
</evidence>
<protein>
    <submittedName>
        <fullName evidence="10">LIM zinc-binding domain-containing protein</fullName>
    </submittedName>
</protein>
<dbReference type="PANTHER" id="PTHR24211:SF20">
    <property type="entry name" value="PROTEIN ESPINAS-RELATED"/>
    <property type="match status" value="1"/>
</dbReference>
<feature type="compositionally biased region" description="Basic residues" evidence="6">
    <location>
        <begin position="543"/>
        <end position="553"/>
    </location>
</feature>
<feature type="domain" description="LIM zinc-binding" evidence="7">
    <location>
        <begin position="199"/>
        <end position="264"/>
    </location>
</feature>
<dbReference type="Pfam" id="PF06297">
    <property type="entry name" value="PET"/>
    <property type="match status" value="1"/>
</dbReference>
<evidence type="ECO:0000313" key="10">
    <source>
        <dbReference type="WBParaSite" id="Pan_g12621.t1"/>
    </source>
</evidence>
<feature type="compositionally biased region" description="Basic residues" evidence="6">
    <location>
        <begin position="613"/>
        <end position="623"/>
    </location>
</feature>
<sequence>MEQLVASNLSQSSRISVQHLYAEVPLFPEPAGMATVDSKGSGGCCSPVLQAKTAKVPSVKTSPTHPSRLQHPHQHGPHLHQQRKGGITSEVHRYSTSDDDSGCVMDEYSWAPSGLKPDAVQQYFACIPADKIPYINSVGEKWRTRQLQYQLPAQDSDARYCGNLTEAEENELQIIEETRKRECFGHGVIDRVPLDAGSHACHQCKGLLVPEEIVVSAPERFPENVFWHPQCFTCFECHELLVDLTYFKHNDTLLCGRHHAEQIKPRCSHCDELIFCEECTEAEGRVWHLKHFICTRCDCQLGGKRYIIRNDLPYCIPCYHTAVQLRCNTCQKDIIPDKPHITQGNTHWHADERCFCCAVCEKNLLGKRYGFSEGKLICGINSCIRAGEPRPNPYPRHIEQQVHPPQKFYHLQRAGSLTSVPPGSSSPSLGSITTSGSASPSNLERPGSGNRKAALQNCQVVQKSPSRVRFDLRPQVPDTLLPRMDKNFRPKPPRRNPPPPPANIDFSMLATTPPENVYETVVMPGPPSNSSSQELNRKEFKQRSKRRSRKKASHASTFVEGQSEYFVDDSSSDSDAGIEHPSSSSVSRRRREDVLSPTRSHSADCRRHDARSSHVHSHRHNHYTHSPDGRNMHCHSCSSTSSSDSDADDVYLTHYLAASLSRTEPQTKAKSSPFMSKKQQFRAIPTMTTPKTAKNKKSSNSNCIVS</sequence>
<feature type="compositionally biased region" description="Basic and acidic residues" evidence="6">
    <location>
        <begin position="601"/>
        <end position="612"/>
    </location>
</feature>
<feature type="compositionally biased region" description="Basic residues" evidence="6">
    <location>
        <begin position="68"/>
        <end position="83"/>
    </location>
</feature>
<dbReference type="Pfam" id="PF00412">
    <property type="entry name" value="LIM"/>
    <property type="match status" value="3"/>
</dbReference>
<evidence type="ECO:0000256" key="2">
    <source>
        <dbReference type="ARBA" id="ARBA00022737"/>
    </source>
</evidence>
<dbReference type="AlphaFoldDB" id="A0A7E4UTD8"/>
<keyword evidence="3 5" id="KW-0862">Zinc</keyword>
<dbReference type="PANTHER" id="PTHR24211">
    <property type="entry name" value="LIM DOMAIN-CONTAINING PROTEIN"/>
    <property type="match status" value="1"/>
</dbReference>
<feature type="domain" description="PET" evidence="8">
    <location>
        <begin position="89"/>
        <end position="197"/>
    </location>
</feature>
<dbReference type="InterPro" id="IPR033723">
    <property type="entry name" value="PET_prickle"/>
</dbReference>
<feature type="compositionally biased region" description="Polar residues" evidence="6">
    <location>
        <begin position="456"/>
        <end position="465"/>
    </location>
</feature>
<dbReference type="PROSITE" id="PS51303">
    <property type="entry name" value="PET"/>
    <property type="match status" value="1"/>
</dbReference>
<evidence type="ECO:0000313" key="9">
    <source>
        <dbReference type="Proteomes" id="UP000492821"/>
    </source>
</evidence>
<keyword evidence="4 5" id="KW-0440">LIM domain</keyword>
<dbReference type="PROSITE" id="PS50023">
    <property type="entry name" value="LIM_DOMAIN_2"/>
    <property type="match status" value="2"/>
</dbReference>
<dbReference type="SMART" id="SM00132">
    <property type="entry name" value="LIM"/>
    <property type="match status" value="3"/>
</dbReference>
<dbReference type="InterPro" id="IPR010442">
    <property type="entry name" value="PET_domain"/>
</dbReference>
<evidence type="ECO:0000259" key="8">
    <source>
        <dbReference type="PROSITE" id="PS51303"/>
    </source>
</evidence>